<dbReference type="Proteomes" id="UP000288805">
    <property type="component" value="Unassembled WGS sequence"/>
</dbReference>
<sequence length="508" mass="55916">MDGRTISTNISSWFSRSCKRYPDTPSDGFVSHGGGRAIITLRAADRNRGRRRGCQRSWEVTCRHFIPVLHSTGGEMWAMTGYYDDCRVLLPEEVRIGEARRVYSWGNPDRGNPDENTCHVSSGRLKRQKSIYEEPPTLGIPKQRVVLNNGAADLFCVPPFLSEALGFSAGNICVVTVTVFAVFNPTFPVYTWISVAPLVPFVGHQFFFGVEFKEATSSGPSGDAHEKSVDKLRVKEFCERSEQFNAGLRFPLPVTVQGIPSLYTDPTSLHPPQYCPGADGMQRSQPAVQPRPFAAGGSFRLFPKEGSQGTCAGPGCLGWSLGHPDRPFSPNHSLELPGSDKRGRVVEWVEKASFARLNKLFEIFAAERHHEMLLTARNLLAVVRESQAYEVQKAKAQKRRALLDDREGKKKEGTLRKAPGKKCCAASLPSGAPAKKNKKLTLNKGKEIKLPTPLKELVIPPITYVKEVTIREPEHPIPPSISSGLGHLAGFEPLRAFNVSGGPPDSFG</sequence>
<protein>
    <submittedName>
        <fullName evidence="2">Uncharacterized protein</fullName>
    </submittedName>
</protein>
<reference evidence="2 3" key="1">
    <citation type="journal article" date="2018" name="PLoS Genet.">
        <title>Population sequencing reveals clonal diversity and ancestral inbreeding in the grapevine cultivar Chardonnay.</title>
        <authorList>
            <person name="Roach M.J."/>
            <person name="Johnson D.L."/>
            <person name="Bohlmann J."/>
            <person name="van Vuuren H.J."/>
            <person name="Jones S.J."/>
            <person name="Pretorius I.S."/>
            <person name="Schmidt S.A."/>
            <person name="Borneman A.R."/>
        </authorList>
    </citation>
    <scope>NUCLEOTIDE SEQUENCE [LARGE SCALE GENOMIC DNA]</scope>
    <source>
        <strain evidence="3">cv. Chardonnay</strain>
        <tissue evidence="2">Leaf</tissue>
    </source>
</reference>
<evidence type="ECO:0000313" key="2">
    <source>
        <dbReference type="EMBL" id="RVW33122.1"/>
    </source>
</evidence>
<proteinExistence type="predicted"/>
<dbReference type="EMBL" id="QGNW01001691">
    <property type="protein sequence ID" value="RVW33122.1"/>
    <property type="molecule type" value="Genomic_DNA"/>
</dbReference>
<feature type="region of interest" description="Disordered" evidence="1">
    <location>
        <begin position="404"/>
        <end position="436"/>
    </location>
</feature>
<accession>A0A438DCE8</accession>
<evidence type="ECO:0000313" key="3">
    <source>
        <dbReference type="Proteomes" id="UP000288805"/>
    </source>
</evidence>
<dbReference type="AlphaFoldDB" id="A0A438DCE8"/>
<feature type="compositionally biased region" description="Basic and acidic residues" evidence="1">
    <location>
        <begin position="404"/>
        <end position="415"/>
    </location>
</feature>
<name>A0A438DCE8_VITVI</name>
<organism evidence="2 3">
    <name type="scientific">Vitis vinifera</name>
    <name type="common">Grape</name>
    <dbReference type="NCBI Taxonomy" id="29760"/>
    <lineage>
        <taxon>Eukaryota</taxon>
        <taxon>Viridiplantae</taxon>
        <taxon>Streptophyta</taxon>
        <taxon>Embryophyta</taxon>
        <taxon>Tracheophyta</taxon>
        <taxon>Spermatophyta</taxon>
        <taxon>Magnoliopsida</taxon>
        <taxon>eudicotyledons</taxon>
        <taxon>Gunneridae</taxon>
        <taxon>Pentapetalae</taxon>
        <taxon>rosids</taxon>
        <taxon>Vitales</taxon>
        <taxon>Vitaceae</taxon>
        <taxon>Viteae</taxon>
        <taxon>Vitis</taxon>
    </lineage>
</organism>
<evidence type="ECO:0000256" key="1">
    <source>
        <dbReference type="SAM" id="MobiDB-lite"/>
    </source>
</evidence>
<comment type="caution">
    <text evidence="2">The sequence shown here is derived from an EMBL/GenBank/DDBJ whole genome shotgun (WGS) entry which is preliminary data.</text>
</comment>
<gene>
    <name evidence="2" type="ORF">CK203_111164</name>
</gene>